<evidence type="ECO:0000313" key="4">
    <source>
        <dbReference type="EMBL" id="KAK0382848.1"/>
    </source>
</evidence>
<evidence type="ECO:0000259" key="3">
    <source>
        <dbReference type="Pfam" id="PF00884"/>
    </source>
</evidence>
<dbReference type="Pfam" id="PF00884">
    <property type="entry name" value="Sulfatase"/>
    <property type="match status" value="1"/>
</dbReference>
<organism evidence="4 5">
    <name type="scientific">Sarocladium strictum</name>
    <name type="common">Black bundle disease fungus</name>
    <name type="synonym">Acremonium strictum</name>
    <dbReference type="NCBI Taxonomy" id="5046"/>
    <lineage>
        <taxon>Eukaryota</taxon>
        <taxon>Fungi</taxon>
        <taxon>Dikarya</taxon>
        <taxon>Ascomycota</taxon>
        <taxon>Pezizomycotina</taxon>
        <taxon>Sordariomycetes</taxon>
        <taxon>Hypocreomycetidae</taxon>
        <taxon>Hypocreales</taxon>
        <taxon>Sarocladiaceae</taxon>
        <taxon>Sarocladium</taxon>
    </lineage>
</organism>
<feature type="transmembrane region" description="Helical" evidence="2">
    <location>
        <begin position="32"/>
        <end position="51"/>
    </location>
</feature>
<reference evidence="4" key="1">
    <citation type="submission" date="2022-10" db="EMBL/GenBank/DDBJ databases">
        <title>Determination and structural analysis of whole genome sequence of Sarocladium strictum F4-1.</title>
        <authorList>
            <person name="Hu L."/>
            <person name="Jiang Y."/>
        </authorList>
    </citation>
    <scope>NUCLEOTIDE SEQUENCE</scope>
    <source>
        <strain evidence="4">F4-1</strain>
    </source>
</reference>
<keyword evidence="5" id="KW-1185">Reference proteome</keyword>
<dbReference type="AlphaFoldDB" id="A0AA39L3J6"/>
<sequence length="786" mass="88456">MKVLMDGAGSVGLSTLAILVVAWFARALLYRLVGELLVGLGSYIVSVWSYFRRNGSSARGSDLEEGEDSSTERSYDRDSNSDFDAHEGQRFLGQDGEKQPEGSSHAQKLRRGPTIFAAALLVYLFITALTRPAKPYNHMSTTLPLPLLDAYQPAVDLCEEEVLLSQNEWPLPNLTAKASWQEADGNFKGWAPGVVSKASKAYKDYHPDWLPQPAPRGFSRWDPQQAQQDDFIIRPGQSKNQESKAGSENMCAINVTEDNFYSPVTDPLRITNLDSDILGPLQEVLKDDSVKIKHVMFILMESMREELFPLQQGSDIHKMVMDTHKNEDRKQMINERLSQLTPNAERLTGKPGNFLDRNGKPYETAESTWDDKTKPGFGGINIVGGFTPSSVSTKSLASEHCGTWPLPVDKFEEAGLESYQPCLPQILELFNMHKDGNESSDDFLQQQWAPAFFQATTDRYDRQSIFDEHIGFKKTVTKAVLSGQRLGGPIKVINYFGYPETALKPYLEEYINQTLAANKRMFISHFTSTTHHPWGVPETFNTTRYLSLHDGQWHNDMNSYLNTVRFVDLWLGEVMQMLDDYGIADETLVVFVGDHGQAFKEDTKKSGTYENGHVSNFRVPITLRHPKLPRVQYEANATSVSLLPTVLDLLINTKSLNQQDLAIASDIIHDYEGQSLIRPYKTKENGRRAWNFGLVNSGGGMLTITSADAPWRLVVPLGLEVAYSLTNLKHDPLELHPITDWNLEDLLLKVNTKLGAEAAVWAEEAEAVANWWVLERKRLWGYNKKG</sequence>
<dbReference type="InterPro" id="IPR052701">
    <property type="entry name" value="GAG_Ulvan_Degrading_Sulfatases"/>
</dbReference>
<feature type="transmembrane region" description="Helical" evidence="2">
    <location>
        <begin position="114"/>
        <end position="133"/>
    </location>
</feature>
<dbReference type="PANTHER" id="PTHR43751">
    <property type="entry name" value="SULFATASE"/>
    <property type="match status" value="1"/>
</dbReference>
<accession>A0AA39L3J6</accession>
<dbReference type="SUPFAM" id="SSF53649">
    <property type="entry name" value="Alkaline phosphatase-like"/>
    <property type="match status" value="1"/>
</dbReference>
<keyword evidence="2" id="KW-0472">Membrane</keyword>
<feature type="transmembrane region" description="Helical" evidence="2">
    <location>
        <begin position="7"/>
        <end position="26"/>
    </location>
</feature>
<proteinExistence type="predicted"/>
<comment type="caution">
    <text evidence="4">The sequence shown here is derived from an EMBL/GenBank/DDBJ whole genome shotgun (WGS) entry which is preliminary data.</text>
</comment>
<keyword evidence="2" id="KW-1133">Transmembrane helix</keyword>
<feature type="region of interest" description="Disordered" evidence="1">
    <location>
        <begin position="56"/>
        <end position="82"/>
    </location>
</feature>
<feature type="domain" description="Sulfatase N-terminal" evidence="3">
    <location>
        <begin position="469"/>
        <end position="650"/>
    </location>
</feature>
<dbReference type="EMBL" id="JAPDFR010000010">
    <property type="protein sequence ID" value="KAK0382848.1"/>
    <property type="molecule type" value="Genomic_DNA"/>
</dbReference>
<keyword evidence="2" id="KW-0812">Transmembrane</keyword>
<dbReference type="InterPro" id="IPR000917">
    <property type="entry name" value="Sulfatase_N"/>
</dbReference>
<gene>
    <name evidence="4" type="ORF">NLU13_9943</name>
</gene>
<evidence type="ECO:0000256" key="1">
    <source>
        <dbReference type="SAM" id="MobiDB-lite"/>
    </source>
</evidence>
<feature type="compositionally biased region" description="Basic and acidic residues" evidence="1">
    <location>
        <begin position="70"/>
        <end position="82"/>
    </location>
</feature>
<name>A0AA39L3J6_SARSR</name>
<protein>
    <recommendedName>
        <fullName evidence="3">Sulfatase N-terminal domain-containing protein</fullName>
    </recommendedName>
</protein>
<dbReference type="Gene3D" id="3.40.720.10">
    <property type="entry name" value="Alkaline Phosphatase, subunit A"/>
    <property type="match status" value="1"/>
</dbReference>
<dbReference type="Proteomes" id="UP001175261">
    <property type="component" value="Unassembled WGS sequence"/>
</dbReference>
<evidence type="ECO:0000313" key="5">
    <source>
        <dbReference type="Proteomes" id="UP001175261"/>
    </source>
</evidence>
<dbReference type="InterPro" id="IPR017850">
    <property type="entry name" value="Alkaline_phosphatase_core_sf"/>
</dbReference>
<dbReference type="PANTHER" id="PTHR43751:SF3">
    <property type="entry name" value="SULFATASE N-TERMINAL DOMAIN-CONTAINING PROTEIN"/>
    <property type="match status" value="1"/>
</dbReference>
<evidence type="ECO:0000256" key="2">
    <source>
        <dbReference type="SAM" id="Phobius"/>
    </source>
</evidence>